<evidence type="ECO:0000256" key="4">
    <source>
        <dbReference type="ARBA" id="ARBA00022989"/>
    </source>
</evidence>
<protein>
    <recommendedName>
        <fullName evidence="7">VTT domain-containing protein</fullName>
    </recommendedName>
</protein>
<comment type="subcellular location">
    <subcellularLocation>
        <location evidence="1">Cell membrane</location>
        <topology evidence="1">Multi-pass membrane protein</topology>
    </subcellularLocation>
</comment>
<evidence type="ECO:0000256" key="1">
    <source>
        <dbReference type="ARBA" id="ARBA00004651"/>
    </source>
</evidence>
<feature type="transmembrane region" description="Helical" evidence="6">
    <location>
        <begin position="118"/>
        <end position="141"/>
    </location>
</feature>
<organism evidence="8 9">
    <name type="scientific">Candidatus Abawacabacteria bacterium RBG_16_42_10</name>
    <dbReference type="NCBI Taxonomy" id="1817814"/>
    <lineage>
        <taxon>Bacteria</taxon>
        <taxon>Candidatus Abawacaibacteriota</taxon>
    </lineage>
</organism>
<evidence type="ECO:0000256" key="2">
    <source>
        <dbReference type="ARBA" id="ARBA00022475"/>
    </source>
</evidence>
<evidence type="ECO:0000313" key="9">
    <source>
        <dbReference type="Proteomes" id="UP000177614"/>
    </source>
</evidence>
<dbReference type="PANTHER" id="PTHR42709:SF6">
    <property type="entry name" value="UNDECAPRENYL PHOSPHATE TRANSPORTER A"/>
    <property type="match status" value="1"/>
</dbReference>
<dbReference type="InterPro" id="IPR051311">
    <property type="entry name" value="DedA_domain"/>
</dbReference>
<keyword evidence="4 6" id="KW-1133">Transmembrane helix</keyword>
<dbReference type="Proteomes" id="UP000177614">
    <property type="component" value="Unassembled WGS sequence"/>
</dbReference>
<accession>A0A1F4XJP3</accession>
<feature type="transmembrane region" description="Helical" evidence="6">
    <location>
        <begin position="187"/>
        <end position="206"/>
    </location>
</feature>
<evidence type="ECO:0000313" key="8">
    <source>
        <dbReference type="EMBL" id="OGC81869.1"/>
    </source>
</evidence>
<dbReference type="Pfam" id="PF09335">
    <property type="entry name" value="VTT_dom"/>
    <property type="match status" value="1"/>
</dbReference>
<dbReference type="AlphaFoldDB" id="A0A1F4XJP3"/>
<dbReference type="InterPro" id="IPR032816">
    <property type="entry name" value="VTT_dom"/>
</dbReference>
<sequence>MQFFIWLTQSLEALATKVPLEVFVIIGSLVEEIVAPIPSPSILTLAGSIALSQEKTVLFLIWLAILGSIGKTIGGWVLYWIGDKAEDIITKKWGKFFGISHKHIEHLGEKFHKGHKDIILLTFLRSLPIFPSAPISIGCGVIRLPIKVYLLGTFLGTIVRGFIYIYLGYSGLEILKGLSTHLDRTETIIQLAIVVILVLVIAYSYWKRRKSKF</sequence>
<evidence type="ECO:0000256" key="5">
    <source>
        <dbReference type="ARBA" id="ARBA00023136"/>
    </source>
</evidence>
<proteinExistence type="predicted"/>
<feature type="transmembrane region" description="Helical" evidence="6">
    <location>
        <begin position="57"/>
        <end position="81"/>
    </location>
</feature>
<dbReference type="GO" id="GO:0005886">
    <property type="term" value="C:plasma membrane"/>
    <property type="evidence" value="ECO:0007669"/>
    <property type="project" value="UniProtKB-SubCell"/>
</dbReference>
<keyword evidence="3 6" id="KW-0812">Transmembrane</keyword>
<name>A0A1F4XJP3_9BACT</name>
<dbReference type="PANTHER" id="PTHR42709">
    <property type="entry name" value="ALKALINE PHOSPHATASE LIKE PROTEIN"/>
    <property type="match status" value="1"/>
</dbReference>
<comment type="caution">
    <text evidence="8">The sequence shown here is derived from an EMBL/GenBank/DDBJ whole genome shotgun (WGS) entry which is preliminary data.</text>
</comment>
<feature type="transmembrane region" description="Helical" evidence="6">
    <location>
        <begin position="148"/>
        <end position="167"/>
    </location>
</feature>
<dbReference type="STRING" id="1817814.A2V81_04735"/>
<evidence type="ECO:0000256" key="3">
    <source>
        <dbReference type="ARBA" id="ARBA00022692"/>
    </source>
</evidence>
<evidence type="ECO:0000259" key="7">
    <source>
        <dbReference type="Pfam" id="PF09335"/>
    </source>
</evidence>
<keyword evidence="5 6" id="KW-0472">Membrane</keyword>
<dbReference type="EMBL" id="MEWR01000016">
    <property type="protein sequence ID" value="OGC81869.1"/>
    <property type="molecule type" value="Genomic_DNA"/>
</dbReference>
<gene>
    <name evidence="8" type="ORF">A2V81_04735</name>
</gene>
<keyword evidence="2" id="KW-1003">Cell membrane</keyword>
<reference evidence="8 9" key="1">
    <citation type="journal article" date="2016" name="Nat. Commun.">
        <title>Thousands of microbial genomes shed light on interconnected biogeochemical processes in an aquifer system.</title>
        <authorList>
            <person name="Anantharaman K."/>
            <person name="Brown C.T."/>
            <person name="Hug L.A."/>
            <person name="Sharon I."/>
            <person name="Castelle C.J."/>
            <person name="Probst A.J."/>
            <person name="Thomas B.C."/>
            <person name="Singh A."/>
            <person name="Wilkins M.J."/>
            <person name="Karaoz U."/>
            <person name="Brodie E.L."/>
            <person name="Williams K.H."/>
            <person name="Hubbard S.S."/>
            <person name="Banfield J.F."/>
        </authorList>
    </citation>
    <scope>NUCLEOTIDE SEQUENCE [LARGE SCALE GENOMIC DNA]</scope>
</reference>
<evidence type="ECO:0000256" key="6">
    <source>
        <dbReference type="SAM" id="Phobius"/>
    </source>
</evidence>
<feature type="domain" description="VTT" evidence="7">
    <location>
        <begin position="38"/>
        <end position="170"/>
    </location>
</feature>